<dbReference type="PANTHER" id="PTHR14464">
    <property type="entry name" value="EXONUCLEASE V"/>
    <property type="match status" value="1"/>
</dbReference>
<sequence length="737" mass="80725">MADATTTSIEYEEDLAWDFTSSDLEFADPPPGGWQLEDEDDKDAGLSGNEDDAMPPRSALTAVKRAVKSPKVLLKKKHFSVTDLVSVSWCELQVDYGLRQQRHILPVEKRAPTFVSREGKTLQVQQKVAVERSERLEKGVTVHKKLEREIHPKEIIIRTTAVEESWTSRLLEMVAAMETLDAMDACREIPVFGFVQNDLVLGAIDEIVRKETSSPLGSAPGPRTALPPGQTTLDAAFTSPGGEMRKIPRKLYLIDNKTRASSGLPKPRDTMPSALQLMLYYRLLSDLLYPPLDVSGSRQPYDFAPIWKHVGANPTLPFSEKFQRELAKLGEVHDLAHAQCLNDVVNIWQRTVNVLRGTIKGLNSELEIVYRTRARTVREKEFEQEEGHAQPAAKRKRGTKMDGTPSKRRRGSRSSAPLDEDGEQLQRALELSLAPASPADDVDLQQAIAASLSIDHPIAASVGESPVLHEAPTLATSETSLQHLDTARPDDPASRAGPSDASWRATPPHIKDAGPTSAPASSNPTAGRLSDEQEGLVLNEVQTGGELAGSQVDSVDDEPPAAFVAVQDPSLNIFPASAEATVPPVGDADAADDSLASRATHPEQTDDTEEANVDMRVKAPPSEAASSSDESVRSEDSKGRERPSKHVVTSRTFSNTQIIGSKIIHYNGPILDKFLESALAFWHGEREPEGVVLEDIDRCWSCEYKDACEWRERKGLEHLEFAVGRRQAGNQRGSNSG</sequence>
<dbReference type="AlphaFoldDB" id="A0A165ARW6"/>
<reference evidence="3 4" key="1">
    <citation type="journal article" date="2016" name="Mol. Biol. Evol.">
        <title>Comparative Genomics of Early-Diverging Mushroom-Forming Fungi Provides Insights into the Origins of Lignocellulose Decay Capabilities.</title>
        <authorList>
            <person name="Nagy L.G."/>
            <person name="Riley R."/>
            <person name="Tritt A."/>
            <person name="Adam C."/>
            <person name="Daum C."/>
            <person name="Floudas D."/>
            <person name="Sun H."/>
            <person name="Yadav J.S."/>
            <person name="Pangilinan J."/>
            <person name="Larsson K.H."/>
            <person name="Matsuura K."/>
            <person name="Barry K."/>
            <person name="Labutti K."/>
            <person name="Kuo R."/>
            <person name="Ohm R.A."/>
            <person name="Bhattacharya S.S."/>
            <person name="Shirouzu T."/>
            <person name="Yoshinaga Y."/>
            <person name="Martin F.M."/>
            <person name="Grigoriev I.V."/>
            <person name="Hibbett D.S."/>
        </authorList>
    </citation>
    <scope>NUCLEOTIDE SEQUENCE [LARGE SCALE GENOMIC DNA]</scope>
    <source>
        <strain evidence="3 4">HHB12029</strain>
    </source>
</reference>
<feature type="compositionally biased region" description="Low complexity" evidence="2">
    <location>
        <begin position="618"/>
        <end position="629"/>
    </location>
</feature>
<organism evidence="3 4">
    <name type="scientific">Exidia glandulosa HHB12029</name>
    <dbReference type="NCBI Taxonomy" id="1314781"/>
    <lineage>
        <taxon>Eukaryota</taxon>
        <taxon>Fungi</taxon>
        <taxon>Dikarya</taxon>
        <taxon>Basidiomycota</taxon>
        <taxon>Agaricomycotina</taxon>
        <taxon>Agaricomycetes</taxon>
        <taxon>Auriculariales</taxon>
        <taxon>Exidiaceae</taxon>
        <taxon>Exidia</taxon>
    </lineage>
</organism>
<dbReference type="FunCoup" id="A0A165ARW6">
    <property type="interactions" value="231"/>
</dbReference>
<dbReference type="Pfam" id="PF02809">
    <property type="entry name" value="UIM"/>
    <property type="match status" value="2"/>
</dbReference>
<feature type="region of interest" description="Disordered" evidence="2">
    <location>
        <begin position="484"/>
        <end position="531"/>
    </location>
</feature>
<feature type="region of interest" description="Disordered" evidence="2">
    <location>
        <begin position="379"/>
        <end position="425"/>
    </location>
</feature>
<dbReference type="EMBL" id="KV426633">
    <property type="protein sequence ID" value="KZV79346.1"/>
    <property type="molecule type" value="Genomic_DNA"/>
</dbReference>
<dbReference type="PANTHER" id="PTHR14464:SF4">
    <property type="entry name" value="EXONUCLEASE V"/>
    <property type="match status" value="1"/>
</dbReference>
<dbReference type="GO" id="GO:0005634">
    <property type="term" value="C:nucleus"/>
    <property type="evidence" value="ECO:0007669"/>
    <property type="project" value="TreeGrafter"/>
</dbReference>
<accession>A0A165ARW6</accession>
<gene>
    <name evidence="3" type="ORF">EXIGLDRAFT_757028</name>
</gene>
<dbReference type="InterPro" id="IPR019190">
    <property type="entry name" value="EXOV"/>
</dbReference>
<feature type="region of interest" description="Disordered" evidence="2">
    <location>
        <begin position="582"/>
        <end position="649"/>
    </location>
</feature>
<keyword evidence="4" id="KW-1185">Reference proteome</keyword>
<evidence type="ECO:0000256" key="1">
    <source>
        <dbReference type="ARBA" id="ARBA00009797"/>
    </source>
</evidence>
<evidence type="ECO:0000256" key="2">
    <source>
        <dbReference type="SAM" id="MobiDB-lite"/>
    </source>
</evidence>
<dbReference type="OrthoDB" id="354769at2759"/>
<dbReference type="GO" id="GO:0005739">
    <property type="term" value="C:mitochondrion"/>
    <property type="evidence" value="ECO:0007669"/>
    <property type="project" value="TreeGrafter"/>
</dbReference>
<dbReference type="GO" id="GO:0045145">
    <property type="term" value="F:single-stranded DNA 5'-3' DNA exonuclease activity"/>
    <property type="evidence" value="ECO:0007669"/>
    <property type="project" value="InterPro"/>
</dbReference>
<feature type="compositionally biased region" description="Basic and acidic residues" evidence="2">
    <location>
        <begin position="630"/>
        <end position="644"/>
    </location>
</feature>
<protein>
    <recommendedName>
        <fullName evidence="5">Exonuclease V</fullName>
    </recommendedName>
</protein>
<dbReference type="InParanoid" id="A0A165ARW6"/>
<dbReference type="GO" id="GO:0036297">
    <property type="term" value="P:interstrand cross-link repair"/>
    <property type="evidence" value="ECO:0007669"/>
    <property type="project" value="TreeGrafter"/>
</dbReference>
<feature type="compositionally biased region" description="Basic and acidic residues" evidence="2">
    <location>
        <begin position="379"/>
        <end position="388"/>
    </location>
</feature>
<proteinExistence type="inferred from homology"/>
<comment type="similarity">
    <text evidence="1">Belongs to the EXO5 family.</text>
</comment>
<dbReference type="InterPro" id="IPR003903">
    <property type="entry name" value="UIM_dom"/>
</dbReference>
<evidence type="ECO:0000313" key="3">
    <source>
        <dbReference type="EMBL" id="KZV79346.1"/>
    </source>
</evidence>
<dbReference type="Proteomes" id="UP000077266">
    <property type="component" value="Unassembled WGS sequence"/>
</dbReference>
<evidence type="ECO:0008006" key="5">
    <source>
        <dbReference type="Google" id="ProtNLM"/>
    </source>
</evidence>
<evidence type="ECO:0000313" key="4">
    <source>
        <dbReference type="Proteomes" id="UP000077266"/>
    </source>
</evidence>
<dbReference type="Pfam" id="PF09810">
    <property type="entry name" value="Exo5"/>
    <property type="match status" value="2"/>
</dbReference>
<feature type="region of interest" description="Disordered" evidence="2">
    <location>
        <begin position="22"/>
        <end position="55"/>
    </location>
</feature>
<name>A0A165ARW6_EXIGL</name>